<name>A0A9P4NL93_9PEZI</name>
<feature type="compositionally biased region" description="Basic and acidic residues" evidence="1">
    <location>
        <begin position="51"/>
        <end position="62"/>
    </location>
</feature>
<evidence type="ECO:0000256" key="1">
    <source>
        <dbReference type="SAM" id="MobiDB-lite"/>
    </source>
</evidence>
<feature type="region of interest" description="Disordered" evidence="1">
    <location>
        <begin position="40"/>
        <end position="63"/>
    </location>
</feature>
<sequence>MAAKLFQKGLLPLEYEATTPPTGGRRPTAFWTLRIPDQHKPTSSGFAVFSSHEESEQQDHRKSTLVKPINTPITPLCTSLTTLTWEHVRNAQKIGFALADGLKSSAAPPVSVALSHFLKRWATAIQWDILMDTDHQ</sequence>
<dbReference type="OrthoDB" id="448399at2759"/>
<protein>
    <submittedName>
        <fullName evidence="2">Uncharacterized protein</fullName>
    </submittedName>
</protein>
<evidence type="ECO:0000313" key="3">
    <source>
        <dbReference type="Proteomes" id="UP000800235"/>
    </source>
</evidence>
<keyword evidence="3" id="KW-1185">Reference proteome</keyword>
<accession>A0A9P4NL93</accession>
<organism evidence="2 3">
    <name type="scientific">Tothia fuscella</name>
    <dbReference type="NCBI Taxonomy" id="1048955"/>
    <lineage>
        <taxon>Eukaryota</taxon>
        <taxon>Fungi</taxon>
        <taxon>Dikarya</taxon>
        <taxon>Ascomycota</taxon>
        <taxon>Pezizomycotina</taxon>
        <taxon>Dothideomycetes</taxon>
        <taxon>Pleosporomycetidae</taxon>
        <taxon>Venturiales</taxon>
        <taxon>Cylindrosympodiaceae</taxon>
        <taxon>Tothia</taxon>
    </lineage>
</organism>
<dbReference type="EMBL" id="MU007069">
    <property type="protein sequence ID" value="KAF2425536.1"/>
    <property type="molecule type" value="Genomic_DNA"/>
</dbReference>
<dbReference type="AlphaFoldDB" id="A0A9P4NL93"/>
<proteinExistence type="predicted"/>
<comment type="caution">
    <text evidence="2">The sequence shown here is derived from an EMBL/GenBank/DDBJ whole genome shotgun (WGS) entry which is preliminary data.</text>
</comment>
<gene>
    <name evidence="2" type="ORF">EJ08DRAFT_663599</name>
</gene>
<dbReference type="Proteomes" id="UP000800235">
    <property type="component" value="Unassembled WGS sequence"/>
</dbReference>
<reference evidence="2" key="1">
    <citation type="journal article" date="2020" name="Stud. Mycol.">
        <title>101 Dothideomycetes genomes: a test case for predicting lifestyles and emergence of pathogens.</title>
        <authorList>
            <person name="Haridas S."/>
            <person name="Albert R."/>
            <person name="Binder M."/>
            <person name="Bloem J."/>
            <person name="Labutti K."/>
            <person name="Salamov A."/>
            <person name="Andreopoulos B."/>
            <person name="Baker S."/>
            <person name="Barry K."/>
            <person name="Bills G."/>
            <person name="Bluhm B."/>
            <person name="Cannon C."/>
            <person name="Castanera R."/>
            <person name="Culley D."/>
            <person name="Daum C."/>
            <person name="Ezra D."/>
            <person name="Gonzalez J."/>
            <person name="Henrissat B."/>
            <person name="Kuo A."/>
            <person name="Liang C."/>
            <person name="Lipzen A."/>
            <person name="Lutzoni F."/>
            <person name="Magnuson J."/>
            <person name="Mondo S."/>
            <person name="Nolan M."/>
            <person name="Ohm R."/>
            <person name="Pangilinan J."/>
            <person name="Park H.-J."/>
            <person name="Ramirez L."/>
            <person name="Alfaro M."/>
            <person name="Sun H."/>
            <person name="Tritt A."/>
            <person name="Yoshinaga Y."/>
            <person name="Zwiers L.-H."/>
            <person name="Turgeon B."/>
            <person name="Goodwin S."/>
            <person name="Spatafora J."/>
            <person name="Crous P."/>
            <person name="Grigoriev I."/>
        </authorList>
    </citation>
    <scope>NUCLEOTIDE SEQUENCE</scope>
    <source>
        <strain evidence="2">CBS 130266</strain>
    </source>
</reference>
<evidence type="ECO:0000313" key="2">
    <source>
        <dbReference type="EMBL" id="KAF2425536.1"/>
    </source>
</evidence>